<dbReference type="PANTHER" id="PTHR22910">
    <property type="entry name" value="PROTEIN MGARP"/>
    <property type="match status" value="1"/>
</dbReference>
<dbReference type="GO" id="GO:0005739">
    <property type="term" value="C:mitochondrion"/>
    <property type="evidence" value="ECO:0007669"/>
    <property type="project" value="InterPro"/>
</dbReference>
<evidence type="ECO:0000313" key="2">
    <source>
        <dbReference type="Proteomes" id="UP001044222"/>
    </source>
</evidence>
<dbReference type="GO" id="GO:1904115">
    <property type="term" value="C:axon cytoplasm"/>
    <property type="evidence" value="ECO:0007669"/>
    <property type="project" value="GOC"/>
</dbReference>
<evidence type="ECO:0000313" key="1">
    <source>
        <dbReference type="EMBL" id="KAG5848095.1"/>
    </source>
</evidence>
<dbReference type="Proteomes" id="UP001044222">
    <property type="component" value="Unassembled WGS sequence"/>
</dbReference>
<dbReference type="EMBL" id="JAFIRN010000005">
    <property type="protein sequence ID" value="KAG5848095.1"/>
    <property type="molecule type" value="Genomic_DNA"/>
</dbReference>
<sequence length="86" mass="9018">MFLCRTAWQRLGPLARKTVTPLSKNVVPVRSMSFGIPGGSGQNIVYYIIGGGSLTAAAVYAYRTISGKEKVAEVSSPAEPSAAEGE</sequence>
<keyword evidence="2" id="KW-1185">Reference proteome</keyword>
<dbReference type="InterPro" id="IPR026093">
    <property type="entry name" value="MGARP"/>
</dbReference>
<dbReference type="AlphaFoldDB" id="A0A9D3MIV7"/>
<organism evidence="1 2">
    <name type="scientific">Anguilla anguilla</name>
    <name type="common">European freshwater eel</name>
    <name type="synonym">Muraena anguilla</name>
    <dbReference type="NCBI Taxonomy" id="7936"/>
    <lineage>
        <taxon>Eukaryota</taxon>
        <taxon>Metazoa</taxon>
        <taxon>Chordata</taxon>
        <taxon>Craniata</taxon>
        <taxon>Vertebrata</taxon>
        <taxon>Euteleostomi</taxon>
        <taxon>Actinopterygii</taxon>
        <taxon>Neopterygii</taxon>
        <taxon>Teleostei</taxon>
        <taxon>Anguilliformes</taxon>
        <taxon>Anguillidae</taxon>
        <taxon>Anguilla</taxon>
    </lineage>
</organism>
<dbReference type="PANTHER" id="PTHR22910:SF6">
    <property type="entry name" value="PROTEIN MGARP"/>
    <property type="match status" value="1"/>
</dbReference>
<protein>
    <submittedName>
        <fullName evidence="1">Uncharacterized protein</fullName>
    </submittedName>
</protein>
<dbReference type="GO" id="GO:0008089">
    <property type="term" value="P:anterograde axonal transport"/>
    <property type="evidence" value="ECO:0007669"/>
    <property type="project" value="InterPro"/>
</dbReference>
<comment type="caution">
    <text evidence="1">The sequence shown here is derived from an EMBL/GenBank/DDBJ whole genome shotgun (WGS) entry which is preliminary data.</text>
</comment>
<reference evidence="1" key="1">
    <citation type="submission" date="2021-01" db="EMBL/GenBank/DDBJ databases">
        <title>A chromosome-scale assembly of European eel, Anguilla anguilla.</title>
        <authorList>
            <person name="Henkel C."/>
            <person name="Jong-Raadsen S.A."/>
            <person name="Dufour S."/>
            <person name="Weltzien F.-A."/>
            <person name="Palstra A.P."/>
            <person name="Pelster B."/>
            <person name="Spaink H.P."/>
            <person name="Van Den Thillart G.E."/>
            <person name="Jansen H."/>
            <person name="Zahm M."/>
            <person name="Klopp C."/>
            <person name="Cedric C."/>
            <person name="Louis A."/>
            <person name="Berthelot C."/>
            <person name="Parey E."/>
            <person name="Roest Crollius H."/>
            <person name="Montfort J."/>
            <person name="Robinson-Rechavi M."/>
            <person name="Bucao C."/>
            <person name="Bouchez O."/>
            <person name="Gislard M."/>
            <person name="Lluch J."/>
            <person name="Milhes M."/>
            <person name="Lampietro C."/>
            <person name="Lopez Roques C."/>
            <person name="Donnadieu C."/>
            <person name="Braasch I."/>
            <person name="Desvignes T."/>
            <person name="Postlethwait J."/>
            <person name="Bobe J."/>
            <person name="Guiguen Y."/>
            <person name="Dirks R."/>
        </authorList>
    </citation>
    <scope>NUCLEOTIDE SEQUENCE</scope>
    <source>
        <strain evidence="1">Tag_6206</strain>
        <tissue evidence="1">Liver</tissue>
    </source>
</reference>
<name>A0A9D3MIV7_ANGAN</name>
<accession>A0A9D3MIV7</accession>
<proteinExistence type="predicted"/>
<gene>
    <name evidence="1" type="ORF">ANANG_G00094760</name>
</gene>